<reference evidence="2" key="1">
    <citation type="submission" date="2021-06" db="EMBL/GenBank/DDBJ databases">
        <authorList>
            <person name="Kallberg Y."/>
            <person name="Tangrot J."/>
            <person name="Rosling A."/>
        </authorList>
    </citation>
    <scope>NUCLEOTIDE SEQUENCE</scope>
    <source>
        <strain evidence="2">87-6 pot B 2015</strain>
    </source>
</reference>
<keyword evidence="3" id="KW-1185">Reference proteome</keyword>
<dbReference type="InterPro" id="IPR001810">
    <property type="entry name" value="F-box_dom"/>
</dbReference>
<dbReference type="InterPro" id="IPR032675">
    <property type="entry name" value="LRR_dom_sf"/>
</dbReference>
<protein>
    <submittedName>
        <fullName evidence="2">187_t:CDS:1</fullName>
    </submittedName>
</protein>
<evidence type="ECO:0000313" key="3">
    <source>
        <dbReference type="Proteomes" id="UP000789375"/>
    </source>
</evidence>
<accession>A0A9N9BF02</accession>
<comment type="caution">
    <text evidence="2">The sequence shown here is derived from an EMBL/GenBank/DDBJ whole genome shotgun (WGS) entry which is preliminary data.</text>
</comment>
<proteinExistence type="predicted"/>
<dbReference type="EMBL" id="CAJVPP010001569">
    <property type="protein sequence ID" value="CAG8562453.1"/>
    <property type="molecule type" value="Genomic_DNA"/>
</dbReference>
<organism evidence="2 3">
    <name type="scientific">Funneliformis mosseae</name>
    <name type="common">Endomycorrhizal fungus</name>
    <name type="synonym">Glomus mosseae</name>
    <dbReference type="NCBI Taxonomy" id="27381"/>
    <lineage>
        <taxon>Eukaryota</taxon>
        <taxon>Fungi</taxon>
        <taxon>Fungi incertae sedis</taxon>
        <taxon>Mucoromycota</taxon>
        <taxon>Glomeromycotina</taxon>
        <taxon>Glomeromycetes</taxon>
        <taxon>Glomerales</taxon>
        <taxon>Glomeraceae</taxon>
        <taxon>Funneliformis</taxon>
    </lineage>
</organism>
<dbReference type="Proteomes" id="UP000789375">
    <property type="component" value="Unassembled WGS sequence"/>
</dbReference>
<feature type="domain" description="F-box" evidence="1">
    <location>
        <begin position="434"/>
        <end position="478"/>
    </location>
</feature>
<dbReference type="SUPFAM" id="SSF81383">
    <property type="entry name" value="F-box domain"/>
    <property type="match status" value="1"/>
</dbReference>
<evidence type="ECO:0000313" key="2">
    <source>
        <dbReference type="EMBL" id="CAG8562453.1"/>
    </source>
</evidence>
<dbReference type="InterPro" id="IPR036047">
    <property type="entry name" value="F-box-like_dom_sf"/>
</dbReference>
<evidence type="ECO:0000259" key="1">
    <source>
        <dbReference type="Pfam" id="PF12937"/>
    </source>
</evidence>
<dbReference type="AlphaFoldDB" id="A0A9N9BF02"/>
<dbReference type="SUPFAM" id="SSF52047">
    <property type="entry name" value="RNI-like"/>
    <property type="match status" value="1"/>
</dbReference>
<name>A0A9N9BF02_FUNMO</name>
<dbReference type="Gene3D" id="1.20.1280.50">
    <property type="match status" value="1"/>
</dbReference>
<dbReference type="Gene3D" id="3.80.10.10">
    <property type="entry name" value="Ribonuclease Inhibitor"/>
    <property type="match status" value="1"/>
</dbReference>
<gene>
    <name evidence="2" type="ORF">FMOSSE_LOCUS7028</name>
</gene>
<sequence length="859" mass="99306">MLRSKSSDQKSSYKRDNANGEANMQFVLFKVYNLTRSFEELRKEIIASVGGGESTTVTYIDDSKDESDEAYVSLNENVKDLTQNGFADWVPLDSKSYINIERNSRCERRGNILTTTKLRSFDDDIDPRLLEMIIDEIYENKIDLALEKLFPGPSIKIYHEINDLIMIAVVFEIQYHFDEEIGKLFVEVLNSLIEDRKIEARSNVSYIKNLIYLNELYGEFKSPSWSPFVNIRKVKDIRDEVPTMRHTSEEEHLITMEKITNIEDSLSKLHPIVKQLQEEVEIAQYRINYNIRQWKKPKRTSNVLFYGSIAAMLSIPTLYLSNKSAARAVSSNRLKVSFGCLLTILLGIWTKKSHNNFHKSINVSKQLDPLLVSTKQNVDLLDRCLDEIAVDDTSKIKVNDYEFKGRKGKGAVNNDQFTLTNSSVSRQRKVNKLKLPADVLIEIFSHLEDDYKTLQSCALVNRIWCENSVPSLWSQPFQDLTPSTIIDVYLTCLTELEKAYLVNNDIIGISNRRRVPVFDYISFLRHLSMGNLYSIVQRWTDRTQTKYSASPKRRRSSIRSLSLDWGNKEIWKAYPLLLYSAGIDTYLAQLRRLSIHYITDWSIFGYLSKYAKNIETLEVVDYSFNQAPHPEDEQNLASLISIQNNLRRLAACINLEELVIKNCSFATDEILAPLMCATFPSLCKIHIVESTYSWDNVVVSLIQNNPTHLEEVYYKPVDNQQHHTISPTIIEAVAQNCPKIIRLGVPIAKVQINHLVDILTSSECKLKSLSIFRMDRISWDDEALWRDLGGLMPVTLRHLNIWIYIGDNPMQLFLQNTTAPLETLYVRWWTHYLGYDYRLVGAYLQDKPVKISEFVRHVI</sequence>
<dbReference type="Pfam" id="PF12937">
    <property type="entry name" value="F-box-like"/>
    <property type="match status" value="1"/>
</dbReference>